<comment type="similarity">
    <text evidence="1">Belongs to the ATP-dependent AMP-binding enzyme family.</text>
</comment>
<organism evidence="10 11">
    <name type="scientific">Truepera radiovictrix (strain DSM 17093 / CIP 108686 / LMG 22925 / RQ-24)</name>
    <dbReference type="NCBI Taxonomy" id="649638"/>
    <lineage>
        <taxon>Bacteria</taxon>
        <taxon>Thermotogati</taxon>
        <taxon>Deinococcota</taxon>
        <taxon>Deinococci</taxon>
        <taxon>Trueperales</taxon>
        <taxon>Trueperaceae</taxon>
        <taxon>Truepera</taxon>
    </lineage>
</organism>
<dbReference type="EC" id="6.2.1.1" evidence="2"/>
<evidence type="ECO:0000256" key="1">
    <source>
        <dbReference type="ARBA" id="ARBA00006432"/>
    </source>
</evidence>
<reference evidence="10 11" key="2">
    <citation type="journal article" date="2011" name="Stand. Genomic Sci.">
        <title>Complete genome sequence of Truepera radiovictrix type strain (RQ-24).</title>
        <authorList>
            <person name="Ivanova N."/>
            <person name="Rohde C."/>
            <person name="Munk C."/>
            <person name="Nolan M."/>
            <person name="Lucas S."/>
            <person name="Del Rio T.G."/>
            <person name="Tice H."/>
            <person name="Deshpande S."/>
            <person name="Cheng J.F."/>
            <person name="Tapia R."/>
            <person name="Han C."/>
            <person name="Goodwin L."/>
            <person name="Pitluck S."/>
            <person name="Liolios K."/>
            <person name="Mavromatis K."/>
            <person name="Mikhailova N."/>
            <person name="Pati A."/>
            <person name="Chen A."/>
            <person name="Palaniappan K."/>
            <person name="Land M."/>
            <person name="Hauser L."/>
            <person name="Chang Y.J."/>
            <person name="Jeffries C.D."/>
            <person name="Brambilla E."/>
            <person name="Rohde M."/>
            <person name="Goker M."/>
            <person name="Tindall B.J."/>
            <person name="Woyke T."/>
            <person name="Bristow J."/>
            <person name="Eisen J.A."/>
            <person name="Markowitz V."/>
            <person name="Hugenholtz P."/>
            <person name="Kyrpides N.C."/>
            <person name="Klenk H.P."/>
            <person name="Lapidus A."/>
        </authorList>
    </citation>
    <scope>NUCLEOTIDE SEQUENCE [LARGE SCALE GENOMIC DNA]</scope>
    <source>
        <strain evidence="11">DSM 17093 / CIP 108686 / LMG 22925 / RQ-24</strain>
    </source>
</reference>
<keyword evidence="6" id="KW-0007">Acetylation</keyword>
<dbReference type="HOGENOM" id="CLU_000022_3_6_0"/>
<dbReference type="Pfam" id="PF13193">
    <property type="entry name" value="AMP-binding_C"/>
    <property type="match status" value="1"/>
</dbReference>
<dbReference type="GO" id="GO:0006085">
    <property type="term" value="P:acetyl-CoA biosynthetic process"/>
    <property type="evidence" value="ECO:0007669"/>
    <property type="project" value="TreeGrafter"/>
</dbReference>
<dbReference type="GO" id="GO:0005829">
    <property type="term" value="C:cytosol"/>
    <property type="evidence" value="ECO:0007669"/>
    <property type="project" value="TreeGrafter"/>
</dbReference>
<keyword evidence="4" id="KW-0547">Nucleotide-binding</keyword>
<evidence type="ECO:0000313" key="10">
    <source>
        <dbReference type="EMBL" id="ADI13393.1"/>
    </source>
</evidence>
<dbReference type="eggNOG" id="COG0365">
    <property type="taxonomic scope" value="Bacteria"/>
</dbReference>
<protein>
    <recommendedName>
        <fullName evidence="2">acetate--CoA ligase</fullName>
        <ecNumber evidence="2">6.2.1.1</ecNumber>
    </recommendedName>
</protein>
<dbReference type="PANTHER" id="PTHR24095:SF14">
    <property type="entry name" value="ACETYL-COENZYME A SYNTHETASE 1"/>
    <property type="match status" value="1"/>
</dbReference>
<dbReference type="GO" id="GO:0003987">
    <property type="term" value="F:acetate-CoA ligase activity"/>
    <property type="evidence" value="ECO:0007669"/>
    <property type="project" value="UniProtKB-EC"/>
</dbReference>
<dbReference type="AlphaFoldDB" id="D7CY33"/>
<dbReference type="Proteomes" id="UP000000379">
    <property type="component" value="Chromosome"/>
</dbReference>
<evidence type="ECO:0000313" key="11">
    <source>
        <dbReference type="Proteomes" id="UP000000379"/>
    </source>
</evidence>
<evidence type="ECO:0000256" key="2">
    <source>
        <dbReference type="ARBA" id="ARBA00013275"/>
    </source>
</evidence>
<evidence type="ECO:0000256" key="5">
    <source>
        <dbReference type="ARBA" id="ARBA00022840"/>
    </source>
</evidence>
<dbReference type="SUPFAM" id="SSF56801">
    <property type="entry name" value="Acetyl-CoA synthetase-like"/>
    <property type="match status" value="1"/>
</dbReference>
<dbReference type="InterPro" id="IPR020845">
    <property type="entry name" value="AMP-binding_CS"/>
</dbReference>
<evidence type="ECO:0000259" key="8">
    <source>
        <dbReference type="Pfam" id="PF13193"/>
    </source>
</evidence>
<dbReference type="Gene3D" id="3.30.300.30">
    <property type="match status" value="1"/>
</dbReference>
<dbReference type="Pfam" id="PF16177">
    <property type="entry name" value="ACAS_N"/>
    <property type="match status" value="1"/>
</dbReference>
<dbReference type="NCBIfam" id="NF001208">
    <property type="entry name" value="PRK00174.1"/>
    <property type="match status" value="1"/>
</dbReference>
<evidence type="ECO:0000259" key="9">
    <source>
        <dbReference type="Pfam" id="PF16177"/>
    </source>
</evidence>
<dbReference type="InterPro" id="IPR025110">
    <property type="entry name" value="AMP-bd_C"/>
</dbReference>
<evidence type="ECO:0000256" key="3">
    <source>
        <dbReference type="ARBA" id="ARBA00022598"/>
    </source>
</evidence>
<dbReference type="GO" id="GO:0005524">
    <property type="term" value="F:ATP binding"/>
    <property type="evidence" value="ECO:0007669"/>
    <property type="project" value="UniProtKB-KW"/>
</dbReference>
<name>D7CY33_TRURR</name>
<dbReference type="PROSITE" id="PS00455">
    <property type="entry name" value="AMP_BINDING"/>
    <property type="match status" value="1"/>
</dbReference>
<feature type="domain" description="AMP-binding enzyme C-terminal" evidence="8">
    <location>
        <begin position="532"/>
        <end position="606"/>
    </location>
</feature>
<reference evidence="11" key="1">
    <citation type="submission" date="2010-05" db="EMBL/GenBank/DDBJ databases">
        <title>The complete genome of Truepera radiovictris DSM 17093.</title>
        <authorList>
            <consortium name="US DOE Joint Genome Institute (JGI-PGF)"/>
            <person name="Lucas S."/>
            <person name="Copeland A."/>
            <person name="Lapidus A."/>
            <person name="Glavina del Rio T."/>
            <person name="Dalin E."/>
            <person name="Tice H."/>
            <person name="Bruce D."/>
            <person name="Goodwin L."/>
            <person name="Pitluck S."/>
            <person name="Kyrpides N."/>
            <person name="Mavromatis K."/>
            <person name="Ovchinnikova G."/>
            <person name="Munk A.C."/>
            <person name="Detter J.C."/>
            <person name="Han C."/>
            <person name="Tapia R."/>
            <person name="Land M."/>
            <person name="Hauser L."/>
            <person name="Markowitz V."/>
            <person name="Cheng J.-F."/>
            <person name="Hugenholtz P."/>
            <person name="Woyke T."/>
            <person name="Wu D."/>
            <person name="Tindall B."/>
            <person name="Pomrenke H.G."/>
            <person name="Brambilla E."/>
            <person name="Klenk H.-P."/>
            <person name="Eisen J.A."/>
        </authorList>
    </citation>
    <scope>NUCLEOTIDE SEQUENCE [LARGE SCALE GENOMIC DNA]</scope>
    <source>
        <strain evidence="11">DSM 17093 / CIP 108686 / LMG 22925 / RQ-24</strain>
    </source>
</reference>
<evidence type="ECO:0000256" key="6">
    <source>
        <dbReference type="ARBA" id="ARBA00022990"/>
    </source>
</evidence>
<keyword evidence="5" id="KW-0067">ATP-binding</keyword>
<evidence type="ECO:0000256" key="4">
    <source>
        <dbReference type="ARBA" id="ARBA00022741"/>
    </source>
</evidence>
<sequence length="629" mass="68958">MAKLETLAAHQDEVAPPRAVRERATLQDYEAQYRRSLGDPEGYWAEVAEAFSWVTPWQRVLEWDGVHHRWFVGATTNITLNALDRHVAAGKKNKLAYLWLGEDGRERALTYGMLLAQVSRVANGLRRLGVVKGDRVLIYMPLTLEGVIAMLACARIGAVHSVVYAGFAAGALRARIEDAQAKVVITGDVGYRRGKRVDLLTIARSAVRPLEFVEHVVVFRREAREAAQGEAPLEGLEVPWERLLEEPPHCDAEVVDAEHPLYILYTSGTTGKPKGVVHVHGGYMVGTAHQLRTFYDLDEDDVFWNMSDIGWAVGHSYIAYAPLVNGLTTIFREGAPDTPHPGAAWEIVERYGVTAILTAPTVVRMWMRYGEEPLRGRHLDTLRLLAVAGEPLNPEAFRWAQTHLMGDHGMVRDNWWQTETGAPTLGTFPTQAYRPGFVGRPVLGVEAAVLSETGERLPPNEGGLLALTRPFPNLLRTIHGAPERYEAAWLEFPGYYLTGDVAVCDEAGRFSVLGRADDVLSVAGHRIGTADVESALVSHPAVAEAAVIGVPDELKGEAIVAFVVLRSGQTASPEALTEHVRNELGAIAAPAEVHLVETLPKTRSGKIMRRLLRAQALGQDPGDTSTLES</sequence>
<dbReference type="STRING" id="649638.Trad_0253"/>
<dbReference type="Gene3D" id="3.40.50.12780">
    <property type="entry name" value="N-terminal domain of ligase-like"/>
    <property type="match status" value="1"/>
</dbReference>
<proteinExistence type="inferred from homology"/>
<dbReference type="InterPro" id="IPR000873">
    <property type="entry name" value="AMP-dep_synth/lig_dom"/>
</dbReference>
<dbReference type="InterPro" id="IPR042099">
    <property type="entry name" value="ANL_N_sf"/>
</dbReference>
<keyword evidence="11" id="KW-1185">Reference proteome</keyword>
<keyword evidence="3 10" id="KW-0436">Ligase</keyword>
<feature type="domain" description="AMP-dependent synthetase/ligase" evidence="7">
    <location>
        <begin position="86"/>
        <end position="470"/>
    </location>
</feature>
<dbReference type="RefSeq" id="WP_013176773.1">
    <property type="nucleotide sequence ID" value="NC_014221.1"/>
</dbReference>
<dbReference type="OrthoDB" id="9778383at2"/>
<dbReference type="InterPro" id="IPR045851">
    <property type="entry name" value="AMP-bd_C_sf"/>
</dbReference>
<dbReference type="KEGG" id="tra:Trad_0253"/>
<dbReference type="PANTHER" id="PTHR24095">
    <property type="entry name" value="ACETYL-COENZYME A SYNTHETASE"/>
    <property type="match status" value="1"/>
</dbReference>
<gene>
    <name evidence="10" type="ordered locus">Trad_0253</name>
</gene>
<dbReference type="EMBL" id="CP002049">
    <property type="protein sequence ID" value="ADI13393.1"/>
    <property type="molecule type" value="Genomic_DNA"/>
</dbReference>
<accession>D7CY33</accession>
<evidence type="ECO:0000259" key="7">
    <source>
        <dbReference type="Pfam" id="PF00501"/>
    </source>
</evidence>
<feature type="domain" description="Acetyl-coenzyme A synthetase N-terminal" evidence="9">
    <location>
        <begin position="29"/>
        <end position="82"/>
    </location>
</feature>
<dbReference type="Pfam" id="PF00501">
    <property type="entry name" value="AMP-binding"/>
    <property type="match status" value="1"/>
</dbReference>
<dbReference type="InterPro" id="IPR032387">
    <property type="entry name" value="ACAS_N"/>
</dbReference>